<comment type="caution">
    <text evidence="1">The sequence shown here is derived from an EMBL/GenBank/DDBJ whole genome shotgun (WGS) entry which is preliminary data.</text>
</comment>
<sequence>MGTHMTNNIQKKLINSPCVRNCCLDEDDICLGCFRHIDEIIAWRSFNNQEKQQVITLCHQRQDNSNHNY</sequence>
<dbReference type="PATRIC" id="fig|28229.3.peg.63"/>
<evidence type="ECO:0000313" key="2">
    <source>
        <dbReference type="Proteomes" id="UP000029868"/>
    </source>
</evidence>
<dbReference type="EMBL" id="JQEC01000002">
    <property type="protein sequence ID" value="KGJ97321.1"/>
    <property type="molecule type" value="Genomic_DNA"/>
</dbReference>
<evidence type="ECO:0000313" key="1">
    <source>
        <dbReference type="EMBL" id="KGJ97321.1"/>
    </source>
</evidence>
<dbReference type="Proteomes" id="UP000029868">
    <property type="component" value="Unassembled WGS sequence"/>
</dbReference>
<proteinExistence type="predicted"/>
<protein>
    <recommendedName>
        <fullName evidence="3">DUF1289 domain-containing protein</fullName>
    </recommendedName>
</protein>
<dbReference type="PANTHER" id="PTHR35175">
    <property type="entry name" value="DUF1289 DOMAIN-CONTAINING PROTEIN"/>
    <property type="match status" value="1"/>
</dbReference>
<dbReference type="AlphaFoldDB" id="A0A099L387"/>
<dbReference type="OrthoDB" id="9811423at2"/>
<accession>A0A099L387</accession>
<reference evidence="1 2" key="1">
    <citation type="submission" date="2014-08" db="EMBL/GenBank/DDBJ databases">
        <title>Genomic and Phenotypic Diversity of Colwellia psychrerythraea strains from Disparate Marine Basins.</title>
        <authorList>
            <person name="Techtmann S.M."/>
            <person name="Stelling S.C."/>
            <person name="Utturkar S.M."/>
            <person name="Alshibli N."/>
            <person name="Harris A."/>
            <person name="Brown S.D."/>
            <person name="Hazen T.C."/>
        </authorList>
    </citation>
    <scope>NUCLEOTIDE SEQUENCE [LARGE SCALE GENOMIC DNA]</scope>
    <source>
        <strain evidence="1 2">GAB14E</strain>
    </source>
</reference>
<organism evidence="1 2">
    <name type="scientific">Colwellia psychrerythraea</name>
    <name type="common">Vibrio psychroerythus</name>
    <dbReference type="NCBI Taxonomy" id="28229"/>
    <lineage>
        <taxon>Bacteria</taxon>
        <taxon>Pseudomonadati</taxon>
        <taxon>Pseudomonadota</taxon>
        <taxon>Gammaproteobacteria</taxon>
        <taxon>Alteromonadales</taxon>
        <taxon>Colwelliaceae</taxon>
        <taxon>Colwellia</taxon>
    </lineage>
</organism>
<gene>
    <name evidence="1" type="ORF">GAB14E_0910</name>
</gene>
<evidence type="ECO:0008006" key="3">
    <source>
        <dbReference type="Google" id="ProtNLM"/>
    </source>
</evidence>
<name>A0A099L387_COLPS</name>
<dbReference type="InterPro" id="IPR010710">
    <property type="entry name" value="DUF1289"/>
</dbReference>
<dbReference type="PANTHER" id="PTHR35175:SF2">
    <property type="entry name" value="DUF1289 DOMAIN-CONTAINING PROTEIN"/>
    <property type="match status" value="1"/>
</dbReference>
<dbReference type="Pfam" id="PF06945">
    <property type="entry name" value="DUF1289"/>
    <property type="match status" value="1"/>
</dbReference>